<dbReference type="InterPro" id="IPR014564">
    <property type="entry name" value="UCP031503_TM"/>
</dbReference>
<feature type="transmembrane region" description="Helical" evidence="1">
    <location>
        <begin position="30"/>
        <end position="63"/>
    </location>
</feature>
<protein>
    <recommendedName>
        <fullName evidence="4">Integral membrane protein</fullName>
    </recommendedName>
</protein>
<reference evidence="2 3" key="1">
    <citation type="journal article" date="2015" name="Genome Announc.">
        <title>Expanding the biotechnology potential of lactobacilli through comparative genomics of 213 strains and associated genera.</title>
        <authorList>
            <person name="Sun Z."/>
            <person name="Harris H.M."/>
            <person name="McCann A."/>
            <person name="Guo C."/>
            <person name="Argimon S."/>
            <person name="Zhang W."/>
            <person name="Yang X."/>
            <person name="Jeffery I.B."/>
            <person name="Cooney J.C."/>
            <person name="Kagawa T.F."/>
            <person name="Liu W."/>
            <person name="Song Y."/>
            <person name="Salvetti E."/>
            <person name="Wrobel A."/>
            <person name="Rasinkangas P."/>
            <person name="Parkhill J."/>
            <person name="Rea M.C."/>
            <person name="O'Sullivan O."/>
            <person name="Ritari J."/>
            <person name="Douillard F.P."/>
            <person name="Paul Ross R."/>
            <person name="Yang R."/>
            <person name="Briner A.E."/>
            <person name="Felis G.E."/>
            <person name="de Vos W.M."/>
            <person name="Barrangou R."/>
            <person name="Klaenhammer T.R."/>
            <person name="Caufield P.W."/>
            <person name="Cui Y."/>
            <person name="Zhang H."/>
            <person name="O'Toole P.W."/>
        </authorList>
    </citation>
    <scope>NUCLEOTIDE SEQUENCE [LARGE SCALE GENOMIC DNA]</scope>
    <source>
        <strain evidence="2 3">DSM 14857</strain>
    </source>
</reference>
<dbReference type="AlphaFoldDB" id="A0A0R1SM14"/>
<sequence>MLYLLIAFIVLLLVVTGNRGISLLLGLGINLIAIVALLILIADGFNVVITTLIISVIILIVAIYMNVENGATANISFKTSLIIMVVILLITIPILYWSSTQGMGVEDQEELEGFSLAAGVSYPQLAIATIVVNSLGVISETSVAITSGLHEIVLNKPTLTSKEVFSDGFTVGNKILSTQTNTLLFNFFSTTFPLFFLMNTLGFKFSDIINDKLFGAEFLTTVICTIGVILTVPITAYQVVHESREKIKPETDKQ</sequence>
<dbReference type="OrthoDB" id="2414035at2"/>
<dbReference type="Proteomes" id="UP000051647">
    <property type="component" value="Unassembled WGS sequence"/>
</dbReference>
<dbReference type="Pfam" id="PF07907">
    <property type="entry name" value="YibE_F"/>
    <property type="match status" value="1"/>
</dbReference>
<gene>
    <name evidence="2" type="ORF">FC27_GL001870</name>
</gene>
<keyword evidence="1" id="KW-1133">Transmembrane helix</keyword>
<dbReference type="eggNOG" id="COG5438">
    <property type="taxonomic scope" value="Bacteria"/>
</dbReference>
<evidence type="ECO:0000256" key="1">
    <source>
        <dbReference type="SAM" id="Phobius"/>
    </source>
</evidence>
<evidence type="ECO:0000313" key="3">
    <source>
        <dbReference type="Proteomes" id="UP000051647"/>
    </source>
</evidence>
<evidence type="ECO:0000313" key="2">
    <source>
        <dbReference type="EMBL" id="KRL67554.1"/>
    </source>
</evidence>
<dbReference type="PIRSF" id="PIRSF031503">
    <property type="entry name" value="UCP031503_mp"/>
    <property type="match status" value="1"/>
</dbReference>
<keyword evidence="1" id="KW-0472">Membrane</keyword>
<evidence type="ECO:0008006" key="4">
    <source>
        <dbReference type="Google" id="ProtNLM"/>
    </source>
</evidence>
<feature type="transmembrane region" description="Helical" evidence="1">
    <location>
        <begin position="183"/>
        <end position="206"/>
    </location>
</feature>
<dbReference type="STRING" id="1423815.FC27_GL001870"/>
<accession>A0A0R1SM14</accession>
<dbReference type="InterPro" id="IPR012507">
    <property type="entry name" value="YibE_F"/>
</dbReference>
<keyword evidence="3" id="KW-1185">Reference proteome</keyword>
<feature type="transmembrane region" description="Helical" evidence="1">
    <location>
        <begin position="75"/>
        <end position="96"/>
    </location>
</feature>
<dbReference type="PANTHER" id="PTHR41771">
    <property type="entry name" value="MEMBRANE PROTEIN-RELATED"/>
    <property type="match status" value="1"/>
</dbReference>
<dbReference type="RefSeq" id="WP_010625353.1">
    <property type="nucleotide sequence ID" value="NZ_AZFA01000005.1"/>
</dbReference>
<proteinExistence type="predicted"/>
<comment type="caution">
    <text evidence="2">The sequence shown here is derived from an EMBL/GenBank/DDBJ whole genome shotgun (WGS) entry which is preliminary data.</text>
</comment>
<feature type="transmembrane region" description="Helical" evidence="1">
    <location>
        <begin position="218"/>
        <end position="240"/>
    </location>
</feature>
<name>A0A0R1SM14_9LACO</name>
<dbReference type="PANTHER" id="PTHR41771:SF1">
    <property type="entry name" value="MEMBRANE PROTEIN"/>
    <property type="match status" value="1"/>
</dbReference>
<feature type="transmembrane region" description="Helical" evidence="1">
    <location>
        <begin position="116"/>
        <end position="138"/>
    </location>
</feature>
<dbReference type="PATRIC" id="fig|1423815.3.peg.1913"/>
<dbReference type="EMBL" id="AZFA01000005">
    <property type="protein sequence ID" value="KRL67554.1"/>
    <property type="molecule type" value="Genomic_DNA"/>
</dbReference>
<organism evidence="2 3">
    <name type="scientific">Companilactobacillus versmoldensis DSM 14857 = KCTC 3814</name>
    <dbReference type="NCBI Taxonomy" id="1423815"/>
    <lineage>
        <taxon>Bacteria</taxon>
        <taxon>Bacillati</taxon>
        <taxon>Bacillota</taxon>
        <taxon>Bacilli</taxon>
        <taxon>Lactobacillales</taxon>
        <taxon>Lactobacillaceae</taxon>
        <taxon>Companilactobacillus</taxon>
    </lineage>
</organism>
<keyword evidence="1" id="KW-0812">Transmembrane</keyword>